<dbReference type="OrthoDB" id="9790352at2"/>
<dbReference type="GO" id="GO:0019877">
    <property type="term" value="P:diaminopimelate biosynthetic process"/>
    <property type="evidence" value="ECO:0007669"/>
    <property type="project" value="UniProtKB-UniRule"/>
</dbReference>
<evidence type="ECO:0000256" key="1">
    <source>
        <dbReference type="ARBA" id="ARBA00006642"/>
    </source>
</evidence>
<evidence type="ECO:0000256" key="12">
    <source>
        <dbReference type="HAMAP-Rule" id="MF_00102"/>
    </source>
</evidence>
<comment type="pathway">
    <text evidence="8 12">Amino-acid biosynthesis; L-lysine biosynthesis via DAP pathway; (S)-tetrahydrodipicolinate from L-aspartate: step 4/4.</text>
</comment>
<evidence type="ECO:0000256" key="9">
    <source>
        <dbReference type="ARBA" id="ARBA00038983"/>
    </source>
</evidence>
<feature type="binding site" evidence="12">
    <location>
        <position position="49"/>
    </location>
    <ligand>
        <name>NADP(+)</name>
        <dbReference type="ChEBI" id="CHEBI:58349"/>
    </ligand>
</feature>
<dbReference type="PATRIC" id="fig|889378.3.peg.2180"/>
<comment type="similarity">
    <text evidence="1 12">Belongs to the DapB family.</text>
</comment>
<accession>H9UL47</accession>
<evidence type="ECO:0000256" key="5">
    <source>
        <dbReference type="ARBA" id="ARBA00023002"/>
    </source>
</evidence>
<dbReference type="InterPro" id="IPR022663">
    <property type="entry name" value="DapB_C"/>
</dbReference>
<comment type="subunit">
    <text evidence="12">Homotetramer.</text>
</comment>
<feature type="binding site" evidence="12">
    <location>
        <begin position="154"/>
        <end position="155"/>
    </location>
    <ligand>
        <name>(S)-2,3,4,5-tetrahydrodipicolinate</name>
        <dbReference type="ChEBI" id="CHEBI:16845"/>
    </ligand>
</feature>
<organism evidence="15 16">
    <name type="scientific">Spirochaeta africana (strain ATCC 700263 / DSM 8902 / Z-7692)</name>
    <dbReference type="NCBI Taxonomy" id="889378"/>
    <lineage>
        <taxon>Bacteria</taxon>
        <taxon>Pseudomonadati</taxon>
        <taxon>Spirochaetota</taxon>
        <taxon>Spirochaetia</taxon>
        <taxon>Spirochaetales</taxon>
        <taxon>Spirochaetaceae</taxon>
        <taxon>Spirochaeta</taxon>
    </lineage>
</organism>
<proteinExistence type="inferred from homology"/>
<comment type="catalytic activity">
    <reaction evidence="10 12">
        <text>(S)-2,3,4,5-tetrahydrodipicolinate + NADP(+) + H2O = (2S,4S)-4-hydroxy-2,3,4,5-tetrahydrodipicolinate + NADPH + H(+)</text>
        <dbReference type="Rhea" id="RHEA:35331"/>
        <dbReference type="ChEBI" id="CHEBI:15377"/>
        <dbReference type="ChEBI" id="CHEBI:15378"/>
        <dbReference type="ChEBI" id="CHEBI:16845"/>
        <dbReference type="ChEBI" id="CHEBI:57783"/>
        <dbReference type="ChEBI" id="CHEBI:58349"/>
        <dbReference type="ChEBI" id="CHEBI:67139"/>
        <dbReference type="EC" id="1.17.1.8"/>
    </reaction>
</comment>
<evidence type="ECO:0000313" key="15">
    <source>
        <dbReference type="EMBL" id="AFG38240.1"/>
    </source>
</evidence>
<evidence type="ECO:0000256" key="8">
    <source>
        <dbReference type="ARBA" id="ARBA00037922"/>
    </source>
</evidence>
<dbReference type="PIRSF" id="PIRSF000161">
    <property type="entry name" value="DHPR"/>
    <property type="match status" value="1"/>
</dbReference>
<dbReference type="STRING" id="889378.Spiaf_2204"/>
<dbReference type="PANTHER" id="PTHR20836">
    <property type="entry name" value="DIHYDRODIPICOLINATE REDUCTASE"/>
    <property type="match status" value="1"/>
</dbReference>
<comment type="catalytic activity">
    <reaction evidence="11 12">
        <text>(S)-2,3,4,5-tetrahydrodipicolinate + NAD(+) + H2O = (2S,4S)-4-hydroxy-2,3,4,5-tetrahydrodipicolinate + NADH + H(+)</text>
        <dbReference type="Rhea" id="RHEA:35323"/>
        <dbReference type="ChEBI" id="CHEBI:15377"/>
        <dbReference type="ChEBI" id="CHEBI:15378"/>
        <dbReference type="ChEBI" id="CHEBI:16845"/>
        <dbReference type="ChEBI" id="CHEBI:57540"/>
        <dbReference type="ChEBI" id="CHEBI:57945"/>
        <dbReference type="ChEBI" id="CHEBI:67139"/>
        <dbReference type="EC" id="1.17.1.8"/>
    </reaction>
</comment>
<evidence type="ECO:0000259" key="14">
    <source>
        <dbReference type="Pfam" id="PF05173"/>
    </source>
</evidence>
<dbReference type="GO" id="GO:0005829">
    <property type="term" value="C:cytosol"/>
    <property type="evidence" value="ECO:0007669"/>
    <property type="project" value="TreeGrafter"/>
</dbReference>
<dbReference type="CDD" id="cd02274">
    <property type="entry name" value="DHDPR_N"/>
    <property type="match status" value="1"/>
</dbReference>
<gene>
    <name evidence="12" type="primary">dapB</name>
    <name evidence="15" type="ordered locus">Spiaf_2204</name>
</gene>
<dbReference type="InterPro" id="IPR036291">
    <property type="entry name" value="NAD(P)-bd_dom_sf"/>
</dbReference>
<comment type="subcellular location">
    <subcellularLocation>
        <location evidence="12">Cytoplasm</location>
    </subcellularLocation>
</comment>
<comment type="caution">
    <text evidence="12">Was originally thought to be a dihydrodipicolinate reductase (DHDPR), catalyzing the conversion of dihydrodipicolinate to tetrahydrodipicolinate. However, it was shown in E.coli that the substrate of the enzymatic reaction is not dihydrodipicolinate (DHDP) but in fact (2S,4S)-4-hydroxy-2,3,4,5-tetrahydrodipicolinic acid (HTPA), the product released by the DapA-catalyzed reaction.</text>
</comment>
<comment type="function">
    <text evidence="12">Catalyzes the conversion of 4-hydroxy-tetrahydrodipicolinate (HTPA) to tetrahydrodipicolinate.</text>
</comment>
<dbReference type="EC" id="1.17.1.8" evidence="9 12"/>
<dbReference type="RefSeq" id="WP_014456223.1">
    <property type="nucleotide sequence ID" value="NC_017098.1"/>
</dbReference>
<feature type="domain" description="Dihydrodipicolinate reductase N-terminal" evidence="13">
    <location>
        <begin position="1"/>
        <end position="111"/>
    </location>
</feature>
<keyword evidence="6 12" id="KW-0520">NAD</keyword>
<dbReference type="SUPFAM" id="SSF55347">
    <property type="entry name" value="Glyceraldehyde-3-phosphate dehydrogenase-like, C-terminal domain"/>
    <property type="match status" value="1"/>
</dbReference>
<evidence type="ECO:0000256" key="7">
    <source>
        <dbReference type="ARBA" id="ARBA00023154"/>
    </source>
</evidence>
<evidence type="ECO:0000256" key="2">
    <source>
        <dbReference type="ARBA" id="ARBA00022605"/>
    </source>
</evidence>
<dbReference type="InterPro" id="IPR023940">
    <property type="entry name" value="DHDPR_bac"/>
</dbReference>
<dbReference type="Pfam" id="PF05173">
    <property type="entry name" value="DapB_C"/>
    <property type="match status" value="1"/>
</dbReference>
<dbReference type="PANTHER" id="PTHR20836:SF0">
    <property type="entry name" value="4-HYDROXY-TETRAHYDRODIPICOLINATE REDUCTASE 1, CHLOROPLASTIC-RELATED"/>
    <property type="match status" value="1"/>
</dbReference>
<feature type="binding site" evidence="12">
    <location>
        <position position="145"/>
    </location>
    <ligand>
        <name>(S)-2,3,4,5-tetrahydrodipicolinate</name>
        <dbReference type="ChEBI" id="CHEBI:16845"/>
    </ligand>
</feature>
<dbReference type="UniPathway" id="UPA00034">
    <property type="reaction ID" value="UER00018"/>
</dbReference>
<reference evidence="16" key="1">
    <citation type="journal article" date="2013" name="Stand. Genomic Sci.">
        <title>Complete genome sequence of the halophilic bacterium Spirochaeta africana type strain (Z-7692(T)) from the alkaline Lake Magadi in the East African Rift.</title>
        <authorList>
            <person name="Liolos K."/>
            <person name="Abt B."/>
            <person name="Scheuner C."/>
            <person name="Teshima H."/>
            <person name="Held B."/>
            <person name="Lapidus A."/>
            <person name="Nolan M."/>
            <person name="Lucas S."/>
            <person name="Deshpande S."/>
            <person name="Cheng J.F."/>
            <person name="Tapia R."/>
            <person name="Goodwin L.A."/>
            <person name="Pitluck S."/>
            <person name="Pagani I."/>
            <person name="Ivanova N."/>
            <person name="Mavromatis K."/>
            <person name="Mikhailova N."/>
            <person name="Huntemann M."/>
            <person name="Pati A."/>
            <person name="Chen A."/>
            <person name="Palaniappan K."/>
            <person name="Land M."/>
            <person name="Rohde M."/>
            <person name="Tindall B.J."/>
            <person name="Detter J.C."/>
            <person name="Goker M."/>
            <person name="Bristow J."/>
            <person name="Eisen J.A."/>
            <person name="Markowitz V."/>
            <person name="Hugenholtz P."/>
            <person name="Woyke T."/>
            <person name="Klenk H.P."/>
            <person name="Kyrpides N.C."/>
        </authorList>
    </citation>
    <scope>NUCLEOTIDE SEQUENCE</scope>
    <source>
        <strain evidence="16">ATCC 700263 / DSM 8902 / Z-7692</strain>
    </source>
</reference>
<evidence type="ECO:0000256" key="4">
    <source>
        <dbReference type="ARBA" id="ARBA00022915"/>
    </source>
</evidence>
<evidence type="ECO:0000256" key="11">
    <source>
        <dbReference type="ARBA" id="ARBA00049396"/>
    </source>
</evidence>
<dbReference type="NCBIfam" id="TIGR00036">
    <property type="entry name" value="dapB"/>
    <property type="match status" value="1"/>
</dbReference>
<dbReference type="Pfam" id="PF01113">
    <property type="entry name" value="DapB_N"/>
    <property type="match status" value="1"/>
</dbReference>
<feature type="binding site" evidence="12">
    <location>
        <begin position="109"/>
        <end position="112"/>
    </location>
    <ligand>
        <name>NAD(+)</name>
        <dbReference type="ChEBI" id="CHEBI:57540"/>
    </ligand>
</feature>
<dbReference type="GO" id="GO:0009089">
    <property type="term" value="P:lysine biosynthetic process via diaminopimelate"/>
    <property type="evidence" value="ECO:0007669"/>
    <property type="project" value="UniProtKB-UniRule"/>
</dbReference>
<keyword evidence="2 12" id="KW-0028">Amino-acid biosynthesis</keyword>
<comment type="caution">
    <text evidence="12">Lacks conserved residue(s) required for the propagation of feature annotation.</text>
</comment>
<keyword evidence="5 12" id="KW-0560">Oxidoreductase</keyword>
<dbReference type="SUPFAM" id="SSF51735">
    <property type="entry name" value="NAD(P)-binding Rossmann-fold domains"/>
    <property type="match status" value="1"/>
</dbReference>
<keyword evidence="3 12" id="KW-0521">NADP</keyword>
<feature type="binding site" evidence="12">
    <location>
        <position position="45"/>
    </location>
    <ligand>
        <name>NAD(+)</name>
        <dbReference type="ChEBI" id="CHEBI:57540"/>
    </ligand>
</feature>
<dbReference type="HOGENOM" id="CLU_047479_1_0_12"/>
<sequence>MKIGIVGYGRMGRLIREICLERGHTVPLVVDPNLQQAPHRSALADDLARANLNSVECVIDFSLPEAVLGNIEKYAENKTPAVIGTTGWEDKRDAVQTLIDQSGSSLLYGSNFSVGANIFFAMTARLAELINHFPQYDMLMHEFHHRHKKDSPSGTALTAAEHILQNLERKNEIQRETLQRSIEPQELHVTATRGGDIPGLHMVLADSSEDTLELRHTARNRRGFALGAVLAAEWLHGKQGFFSFDEYFAEALR</sequence>
<evidence type="ECO:0000256" key="6">
    <source>
        <dbReference type="ARBA" id="ARBA00023027"/>
    </source>
</evidence>
<keyword evidence="7 12" id="KW-0457">Lysine biosynthesis</keyword>
<feature type="binding site" evidence="12">
    <location>
        <begin position="84"/>
        <end position="86"/>
    </location>
    <ligand>
        <name>NAD(+)</name>
        <dbReference type="ChEBI" id="CHEBI:57540"/>
    </ligand>
</feature>
<dbReference type="HAMAP" id="MF_00102">
    <property type="entry name" value="DapB"/>
    <property type="match status" value="1"/>
</dbReference>
<evidence type="ECO:0000259" key="13">
    <source>
        <dbReference type="Pfam" id="PF01113"/>
    </source>
</evidence>
<dbReference type="GO" id="GO:0051287">
    <property type="term" value="F:NAD binding"/>
    <property type="evidence" value="ECO:0007669"/>
    <property type="project" value="UniProtKB-UniRule"/>
</dbReference>
<dbReference type="GO" id="GO:0008839">
    <property type="term" value="F:4-hydroxy-tetrahydrodipicolinate reductase"/>
    <property type="evidence" value="ECO:0007669"/>
    <property type="project" value="UniProtKB-UniRule"/>
</dbReference>
<dbReference type="Gene3D" id="3.30.360.10">
    <property type="entry name" value="Dihydrodipicolinate Reductase, domain 2"/>
    <property type="match status" value="1"/>
</dbReference>
<feature type="domain" description="Dihydrodipicolinate reductase C-terminal" evidence="14">
    <location>
        <begin position="115"/>
        <end position="246"/>
    </location>
</feature>
<dbReference type="KEGG" id="sfc:Spiaf_2204"/>
<feature type="active site" description="Proton donor/acceptor" evidence="12">
    <location>
        <position position="144"/>
    </location>
</feature>
<dbReference type="EMBL" id="CP003282">
    <property type="protein sequence ID" value="AFG38240.1"/>
    <property type="molecule type" value="Genomic_DNA"/>
</dbReference>
<keyword evidence="4 12" id="KW-0220">Diaminopimelate biosynthesis</keyword>
<protein>
    <recommendedName>
        <fullName evidence="9 12">4-hydroxy-tetrahydrodipicolinate reductase</fullName>
        <shortName evidence="12">HTPA reductase</shortName>
        <ecNumber evidence="9 12">1.17.1.8</ecNumber>
    </recommendedName>
</protein>
<evidence type="ECO:0000313" key="16">
    <source>
        <dbReference type="Proteomes" id="UP000007383"/>
    </source>
</evidence>
<evidence type="ECO:0000256" key="3">
    <source>
        <dbReference type="ARBA" id="ARBA00022857"/>
    </source>
</evidence>
<keyword evidence="16" id="KW-1185">Reference proteome</keyword>
<keyword evidence="12" id="KW-0963">Cytoplasm</keyword>
<dbReference type="Gene3D" id="3.40.50.720">
    <property type="entry name" value="NAD(P)-binding Rossmann-like Domain"/>
    <property type="match status" value="1"/>
</dbReference>
<dbReference type="GO" id="GO:0050661">
    <property type="term" value="F:NADP binding"/>
    <property type="evidence" value="ECO:0007669"/>
    <property type="project" value="UniProtKB-UniRule"/>
</dbReference>
<dbReference type="AlphaFoldDB" id="H9UL47"/>
<evidence type="ECO:0000256" key="10">
    <source>
        <dbReference type="ARBA" id="ARBA00049080"/>
    </source>
</evidence>
<dbReference type="InterPro" id="IPR000846">
    <property type="entry name" value="DapB_N"/>
</dbReference>
<dbReference type="Proteomes" id="UP000007383">
    <property type="component" value="Chromosome"/>
</dbReference>
<dbReference type="GO" id="GO:0016726">
    <property type="term" value="F:oxidoreductase activity, acting on CH or CH2 groups, NAD or NADP as acceptor"/>
    <property type="evidence" value="ECO:0007669"/>
    <property type="project" value="UniProtKB-UniRule"/>
</dbReference>
<name>H9UL47_SPIAZ</name>
<dbReference type="eggNOG" id="COG0289">
    <property type="taxonomic scope" value="Bacteria"/>
</dbReference>
<feature type="active site" description="Proton donor" evidence="12">
    <location>
        <position position="148"/>
    </location>
</feature>